<dbReference type="PROSITE" id="PS50112">
    <property type="entry name" value="PAS"/>
    <property type="match status" value="1"/>
</dbReference>
<dbReference type="InterPro" id="IPR011006">
    <property type="entry name" value="CheY-like_superfamily"/>
</dbReference>
<name>A0ABV8LQI7_9ACTN</name>
<evidence type="ECO:0000256" key="3">
    <source>
        <dbReference type="ARBA" id="ARBA00023163"/>
    </source>
</evidence>
<keyword evidence="7" id="KW-1185">Reference proteome</keyword>
<dbReference type="Gene3D" id="3.30.450.40">
    <property type="match status" value="1"/>
</dbReference>
<dbReference type="InterPro" id="IPR005561">
    <property type="entry name" value="ANTAR"/>
</dbReference>
<dbReference type="SMART" id="SM00331">
    <property type="entry name" value="PP2C_SIG"/>
    <property type="match status" value="1"/>
</dbReference>
<accession>A0ABV8LQI7</accession>
<gene>
    <name evidence="6" type="ORF">ACFOZ4_21730</name>
</gene>
<dbReference type="InterPro" id="IPR036388">
    <property type="entry name" value="WH-like_DNA-bd_sf"/>
</dbReference>
<dbReference type="InterPro" id="IPR000014">
    <property type="entry name" value="PAS"/>
</dbReference>
<dbReference type="Proteomes" id="UP001595816">
    <property type="component" value="Unassembled WGS sequence"/>
</dbReference>
<dbReference type="SUPFAM" id="SSF52172">
    <property type="entry name" value="CheY-like"/>
    <property type="match status" value="1"/>
</dbReference>
<feature type="domain" description="ANTAR" evidence="5">
    <location>
        <begin position="13"/>
        <end position="74"/>
    </location>
</feature>
<dbReference type="InterPro" id="IPR029016">
    <property type="entry name" value="GAF-like_dom_sf"/>
</dbReference>
<dbReference type="RefSeq" id="WP_253760957.1">
    <property type="nucleotide sequence ID" value="NZ_JAMZDZ010000001.1"/>
</dbReference>
<dbReference type="Gene3D" id="1.10.10.10">
    <property type="entry name" value="Winged helix-like DNA-binding domain superfamily/Winged helix DNA-binding domain"/>
    <property type="match status" value="1"/>
</dbReference>
<dbReference type="PANTHER" id="PTHR43156:SF2">
    <property type="entry name" value="STAGE II SPORULATION PROTEIN E"/>
    <property type="match status" value="1"/>
</dbReference>
<keyword evidence="1" id="KW-0378">Hydrolase</keyword>
<protein>
    <submittedName>
        <fullName evidence="6">SpoIIE family protein phosphatase</fullName>
    </submittedName>
</protein>
<dbReference type="InterPro" id="IPR036457">
    <property type="entry name" value="PPM-type-like_dom_sf"/>
</dbReference>
<dbReference type="PROSITE" id="PS50921">
    <property type="entry name" value="ANTAR"/>
    <property type="match status" value="1"/>
</dbReference>
<feature type="domain" description="PAS" evidence="4">
    <location>
        <begin position="441"/>
        <end position="494"/>
    </location>
</feature>
<evidence type="ECO:0000259" key="4">
    <source>
        <dbReference type="PROSITE" id="PS50112"/>
    </source>
</evidence>
<dbReference type="InterPro" id="IPR052016">
    <property type="entry name" value="Bact_Sigma-Reg"/>
</dbReference>
<evidence type="ECO:0000313" key="7">
    <source>
        <dbReference type="Proteomes" id="UP001595816"/>
    </source>
</evidence>
<dbReference type="SUPFAM" id="SSF55785">
    <property type="entry name" value="PYP-like sensor domain (PAS domain)"/>
    <property type="match status" value="1"/>
</dbReference>
<dbReference type="Pfam" id="PF03861">
    <property type="entry name" value="ANTAR"/>
    <property type="match status" value="1"/>
</dbReference>
<dbReference type="PANTHER" id="PTHR43156">
    <property type="entry name" value="STAGE II SPORULATION PROTEIN E-RELATED"/>
    <property type="match status" value="1"/>
</dbReference>
<organism evidence="6 7">
    <name type="scientific">Hamadaea flava</name>
    <dbReference type="NCBI Taxonomy" id="1742688"/>
    <lineage>
        <taxon>Bacteria</taxon>
        <taxon>Bacillati</taxon>
        <taxon>Actinomycetota</taxon>
        <taxon>Actinomycetes</taxon>
        <taxon>Micromonosporales</taxon>
        <taxon>Micromonosporaceae</taxon>
        <taxon>Hamadaea</taxon>
    </lineage>
</organism>
<dbReference type="InterPro" id="IPR001932">
    <property type="entry name" value="PPM-type_phosphatase-like_dom"/>
</dbReference>
<evidence type="ECO:0000256" key="1">
    <source>
        <dbReference type="ARBA" id="ARBA00022801"/>
    </source>
</evidence>
<dbReference type="SUPFAM" id="SSF55781">
    <property type="entry name" value="GAF domain-like"/>
    <property type="match status" value="1"/>
</dbReference>
<reference evidence="7" key="1">
    <citation type="journal article" date="2019" name="Int. J. Syst. Evol. Microbiol.">
        <title>The Global Catalogue of Microorganisms (GCM) 10K type strain sequencing project: providing services to taxonomists for standard genome sequencing and annotation.</title>
        <authorList>
            <consortium name="The Broad Institute Genomics Platform"/>
            <consortium name="The Broad Institute Genome Sequencing Center for Infectious Disease"/>
            <person name="Wu L."/>
            <person name="Ma J."/>
        </authorList>
    </citation>
    <scope>NUCLEOTIDE SEQUENCE [LARGE SCALE GENOMIC DNA]</scope>
    <source>
        <strain evidence="7">CGMCC 4.7289</strain>
    </source>
</reference>
<keyword evidence="3" id="KW-0804">Transcription</keyword>
<dbReference type="Gene3D" id="3.30.450.20">
    <property type="entry name" value="PAS domain"/>
    <property type="match status" value="1"/>
</dbReference>
<sequence length="796" mass="85512">MVESTAEDWPVRVQRLEQEVAGLRRAMRTRALIEQAKGILAERQGVDPETAYAQLSQRSQRSNTPLVDVAADVVNGIAPPDRPAAVAVTAEAETPPVAPAAPRRTEALSITPEPRPLTVMAGLAPTKPPAWPDEAKRRLRRAVSAFTAADDITGLTSAVMANAGDPPPSGVAVFAAEPNGSLRLIGAEGWTSQQISEARRIPSLIATPMSEVVRHAHPVLFDGQAETDLALVGPGPAMVGYPIAIESRVTGVLLISWTQPREFTALDRSYLDRLAQESGRAVGRVWAQAIAGTAASLTGDLGWIQRVIDATSGMTQLLTPIRDAAGVVIDFYVAAMSPLAQADEPDALGRRLLDAYPHLLTNGIFDAYVRTLADGTPWEREPEPEDARVAGTWQRVVKGRRAAPIAGAIIASWRRVDEFVRLEEQVTQMEQLGHFGWCEWDPIGKRMWWSPGMYRLLGVSPRKGPLSRTALVELAEPESRPILTEALRRAAHGGQATVDIDLRRGGEELVRLRAFAAGEGPRPEETDPRGTVRLLVQDISVQLQLDEQLRRSQAQASAQRVRLAAEHELTRALMDLLYPARSFDHSSGPLRVVGRHFATDRTAPLRGDFCDAQLLPNGDLLLVVGDMFGSGLTAASAVARLMPPVVALGIAGLAPEAILAVLNTELHRLPDPPLASLALARVDHETKVATWAQAGHLPPILVRGRTATATPLKSPEGPALGLLPDAVFSSGAAQLEPGDTLVFYTDGVLDRRARDPLKNLSSKLGRGVRAGEPESALTVPTPARTDEACLVALSYS</sequence>
<keyword evidence="2" id="KW-0805">Transcription regulation</keyword>
<dbReference type="EMBL" id="JBHSAY010000010">
    <property type="protein sequence ID" value="MFC4133237.1"/>
    <property type="molecule type" value="Genomic_DNA"/>
</dbReference>
<dbReference type="InterPro" id="IPR035965">
    <property type="entry name" value="PAS-like_dom_sf"/>
</dbReference>
<evidence type="ECO:0000256" key="2">
    <source>
        <dbReference type="ARBA" id="ARBA00023015"/>
    </source>
</evidence>
<dbReference type="SMART" id="SM01012">
    <property type="entry name" value="ANTAR"/>
    <property type="match status" value="1"/>
</dbReference>
<dbReference type="Pfam" id="PF07228">
    <property type="entry name" value="SpoIIE"/>
    <property type="match status" value="1"/>
</dbReference>
<evidence type="ECO:0000313" key="6">
    <source>
        <dbReference type="EMBL" id="MFC4133237.1"/>
    </source>
</evidence>
<evidence type="ECO:0000259" key="5">
    <source>
        <dbReference type="PROSITE" id="PS50921"/>
    </source>
</evidence>
<dbReference type="CDD" id="cd00130">
    <property type="entry name" value="PAS"/>
    <property type="match status" value="1"/>
</dbReference>
<proteinExistence type="predicted"/>
<comment type="caution">
    <text evidence="6">The sequence shown here is derived from an EMBL/GenBank/DDBJ whole genome shotgun (WGS) entry which is preliminary data.</text>
</comment>
<dbReference type="Gene3D" id="3.60.40.10">
    <property type="entry name" value="PPM-type phosphatase domain"/>
    <property type="match status" value="1"/>
</dbReference>